<proteinExistence type="predicted"/>
<evidence type="ECO:0000313" key="2">
    <source>
        <dbReference type="Proteomes" id="UP000031443"/>
    </source>
</evidence>
<accession>M7BS20</accession>
<organism evidence="1 2">
    <name type="scientific">Chelonia mydas</name>
    <name type="common">Green sea-turtle</name>
    <name type="synonym">Chelonia agassizi</name>
    <dbReference type="NCBI Taxonomy" id="8469"/>
    <lineage>
        <taxon>Eukaryota</taxon>
        <taxon>Metazoa</taxon>
        <taxon>Chordata</taxon>
        <taxon>Craniata</taxon>
        <taxon>Vertebrata</taxon>
        <taxon>Euteleostomi</taxon>
        <taxon>Archelosauria</taxon>
        <taxon>Testudinata</taxon>
        <taxon>Testudines</taxon>
        <taxon>Cryptodira</taxon>
        <taxon>Durocryptodira</taxon>
        <taxon>Americhelydia</taxon>
        <taxon>Chelonioidea</taxon>
        <taxon>Cheloniidae</taxon>
        <taxon>Chelonia</taxon>
    </lineage>
</organism>
<dbReference type="Proteomes" id="UP000031443">
    <property type="component" value="Unassembled WGS sequence"/>
</dbReference>
<keyword evidence="2" id="KW-1185">Reference proteome</keyword>
<evidence type="ECO:0000313" key="1">
    <source>
        <dbReference type="EMBL" id="EMP38560.1"/>
    </source>
</evidence>
<dbReference type="AlphaFoldDB" id="M7BS20"/>
<dbReference type="EMBL" id="KB519249">
    <property type="protein sequence ID" value="EMP38560.1"/>
    <property type="molecule type" value="Genomic_DNA"/>
</dbReference>
<protein>
    <submittedName>
        <fullName evidence="1">Uncharacterized protein</fullName>
    </submittedName>
</protein>
<reference evidence="2" key="1">
    <citation type="journal article" date="2013" name="Nat. Genet.">
        <title>The draft genomes of soft-shell turtle and green sea turtle yield insights into the development and evolution of the turtle-specific body plan.</title>
        <authorList>
            <person name="Wang Z."/>
            <person name="Pascual-Anaya J."/>
            <person name="Zadissa A."/>
            <person name="Li W."/>
            <person name="Niimura Y."/>
            <person name="Huang Z."/>
            <person name="Li C."/>
            <person name="White S."/>
            <person name="Xiong Z."/>
            <person name="Fang D."/>
            <person name="Wang B."/>
            <person name="Ming Y."/>
            <person name="Chen Y."/>
            <person name="Zheng Y."/>
            <person name="Kuraku S."/>
            <person name="Pignatelli M."/>
            <person name="Herrero J."/>
            <person name="Beal K."/>
            <person name="Nozawa M."/>
            <person name="Li Q."/>
            <person name="Wang J."/>
            <person name="Zhang H."/>
            <person name="Yu L."/>
            <person name="Shigenobu S."/>
            <person name="Wang J."/>
            <person name="Liu J."/>
            <person name="Flicek P."/>
            <person name="Searle S."/>
            <person name="Wang J."/>
            <person name="Kuratani S."/>
            <person name="Yin Y."/>
            <person name="Aken B."/>
            <person name="Zhang G."/>
            <person name="Irie N."/>
        </authorList>
    </citation>
    <scope>NUCLEOTIDE SEQUENCE [LARGE SCALE GENOMIC DNA]</scope>
</reference>
<name>M7BS20_CHEMY</name>
<sequence length="81" mass="8623">MEEKGKLLFIGGDLEKRGMTCKPSFGRWYACADSPVRARNQTHNSMASLHVDRTSDLLTCGTVPSAGCAGAHAISDRGVSP</sequence>
<gene>
    <name evidence="1" type="ORF">UY3_04235</name>
</gene>